<dbReference type="SUPFAM" id="SSF52833">
    <property type="entry name" value="Thioredoxin-like"/>
    <property type="match status" value="1"/>
</dbReference>
<dbReference type="InterPro" id="IPR036249">
    <property type="entry name" value="Thioredoxin-like_sf"/>
</dbReference>
<dbReference type="InterPro" id="IPR013740">
    <property type="entry name" value="Redoxin"/>
</dbReference>
<dbReference type="OrthoDB" id="743079at2"/>
<feature type="domain" description="Thioredoxin" evidence="5">
    <location>
        <begin position="188"/>
        <end position="347"/>
    </location>
</feature>
<evidence type="ECO:0000256" key="2">
    <source>
        <dbReference type="ARBA" id="ARBA00022748"/>
    </source>
</evidence>
<dbReference type="Proteomes" id="UP000284892">
    <property type="component" value="Unassembled WGS sequence"/>
</dbReference>
<dbReference type="GO" id="GO:0030313">
    <property type="term" value="C:cell envelope"/>
    <property type="evidence" value="ECO:0007669"/>
    <property type="project" value="UniProtKB-SubCell"/>
</dbReference>
<keyword evidence="2" id="KW-0201">Cytochrome c-type biogenesis</keyword>
<sequence length="347" mass="38705">MKRLLLLSLCFITIIACKEAPKDYVTISGKITNPDDSKTLKIFKGKEFEKVITLNDDGTFSDTLKVAKGDYSINHGQEYGNIYLENGFVASFDTDYEDFDNTIAYKGDGADINNFVIKSYLISGDYFTDELVSEGSQDDLDKAIADYKAGFKALQDSYPGLDSLHIANGEQSMNGNITSLKRYMSGKLALRKAFPKGSASPTFENYENYKGGTTSLADLKGKYVYVDVWATWCGPCKREIPSLKKVEKQFHGKNIEFVSISVDNGRGYKEKTVEASKEGWKKMIKEKELGGIQLFADNAFNSDFVKNYKINGIPRFILIDPQGNIVSADAPRPSNPKLIELFNTLNI</sequence>
<dbReference type="EMBL" id="RAQJ01000002">
    <property type="protein sequence ID" value="RKE95452.1"/>
    <property type="molecule type" value="Genomic_DNA"/>
</dbReference>
<evidence type="ECO:0000256" key="4">
    <source>
        <dbReference type="ARBA" id="ARBA00023284"/>
    </source>
</evidence>
<comment type="subcellular location">
    <subcellularLocation>
        <location evidence="1">Cell envelope</location>
    </subcellularLocation>
</comment>
<dbReference type="PROSITE" id="PS51257">
    <property type="entry name" value="PROKAR_LIPOPROTEIN"/>
    <property type="match status" value="1"/>
</dbReference>
<dbReference type="AlphaFoldDB" id="A0A420DMI3"/>
<dbReference type="PROSITE" id="PS51352">
    <property type="entry name" value="THIOREDOXIN_2"/>
    <property type="match status" value="1"/>
</dbReference>
<dbReference type="Gene3D" id="3.40.30.10">
    <property type="entry name" value="Glutaredoxin"/>
    <property type="match status" value="1"/>
</dbReference>
<evidence type="ECO:0000256" key="1">
    <source>
        <dbReference type="ARBA" id="ARBA00004196"/>
    </source>
</evidence>
<accession>A0A420DMI3</accession>
<keyword evidence="4" id="KW-0676">Redox-active center</keyword>
<gene>
    <name evidence="6" type="ORF">BXY80_1644</name>
</gene>
<dbReference type="CDD" id="cd02966">
    <property type="entry name" value="TlpA_like_family"/>
    <property type="match status" value="1"/>
</dbReference>
<dbReference type="GO" id="GO:0017004">
    <property type="term" value="P:cytochrome complex assembly"/>
    <property type="evidence" value="ECO:0007669"/>
    <property type="project" value="UniProtKB-KW"/>
</dbReference>
<evidence type="ECO:0000256" key="3">
    <source>
        <dbReference type="ARBA" id="ARBA00023157"/>
    </source>
</evidence>
<proteinExistence type="predicted"/>
<name>A0A420DMI3_9FLAO</name>
<keyword evidence="7" id="KW-1185">Reference proteome</keyword>
<dbReference type="PANTHER" id="PTHR42852:SF6">
    <property type="entry name" value="THIOL:DISULFIDE INTERCHANGE PROTEIN DSBE"/>
    <property type="match status" value="1"/>
</dbReference>
<keyword evidence="3" id="KW-1015">Disulfide bond</keyword>
<dbReference type="Pfam" id="PF08534">
    <property type="entry name" value="Redoxin"/>
    <property type="match status" value="1"/>
</dbReference>
<reference evidence="6 7" key="1">
    <citation type="submission" date="2018-09" db="EMBL/GenBank/DDBJ databases">
        <title>Genomic Encyclopedia of Archaeal and Bacterial Type Strains, Phase II (KMG-II): from individual species to whole genera.</title>
        <authorList>
            <person name="Goeker M."/>
        </authorList>
    </citation>
    <scope>NUCLEOTIDE SEQUENCE [LARGE SCALE GENOMIC DNA]</scope>
    <source>
        <strain evidence="6 7">DSM 26283</strain>
    </source>
</reference>
<comment type="caution">
    <text evidence="6">The sequence shown here is derived from an EMBL/GenBank/DDBJ whole genome shotgun (WGS) entry which is preliminary data.</text>
</comment>
<protein>
    <submittedName>
        <fullName evidence="6">AhpC/TSA family protein</fullName>
    </submittedName>
</protein>
<dbReference type="RefSeq" id="WP_120200856.1">
    <property type="nucleotide sequence ID" value="NZ_RAQJ01000002.1"/>
</dbReference>
<dbReference type="InterPro" id="IPR050553">
    <property type="entry name" value="Thioredoxin_ResA/DsbE_sf"/>
</dbReference>
<dbReference type="InterPro" id="IPR013766">
    <property type="entry name" value="Thioredoxin_domain"/>
</dbReference>
<organism evidence="6 7">
    <name type="scientific">Ichthyenterobacterium magnum</name>
    <dbReference type="NCBI Taxonomy" id="1230530"/>
    <lineage>
        <taxon>Bacteria</taxon>
        <taxon>Pseudomonadati</taxon>
        <taxon>Bacteroidota</taxon>
        <taxon>Flavobacteriia</taxon>
        <taxon>Flavobacteriales</taxon>
        <taxon>Flavobacteriaceae</taxon>
        <taxon>Ichthyenterobacterium</taxon>
    </lineage>
</organism>
<evidence type="ECO:0000313" key="6">
    <source>
        <dbReference type="EMBL" id="RKE95452.1"/>
    </source>
</evidence>
<dbReference type="GO" id="GO:0016491">
    <property type="term" value="F:oxidoreductase activity"/>
    <property type="evidence" value="ECO:0007669"/>
    <property type="project" value="InterPro"/>
</dbReference>
<dbReference type="PANTHER" id="PTHR42852">
    <property type="entry name" value="THIOL:DISULFIDE INTERCHANGE PROTEIN DSBE"/>
    <property type="match status" value="1"/>
</dbReference>
<evidence type="ECO:0000313" key="7">
    <source>
        <dbReference type="Proteomes" id="UP000284892"/>
    </source>
</evidence>
<evidence type="ECO:0000259" key="5">
    <source>
        <dbReference type="PROSITE" id="PS51352"/>
    </source>
</evidence>